<evidence type="ECO:0000256" key="3">
    <source>
        <dbReference type="ARBA" id="ARBA00009677"/>
    </source>
</evidence>
<feature type="domain" description="Flagellar basal body rod protein N-terminal" evidence="8">
    <location>
        <begin position="7"/>
        <end position="36"/>
    </location>
</feature>
<dbReference type="InterPro" id="IPR053927">
    <property type="entry name" value="FlgK_helical"/>
</dbReference>
<keyword evidence="5 7" id="KW-0964">Secreted</keyword>
<accession>A0A096CTW1</accession>
<dbReference type="GO" id="GO:0044780">
    <property type="term" value="P:bacterial-type flagellum assembly"/>
    <property type="evidence" value="ECO:0007669"/>
    <property type="project" value="InterPro"/>
</dbReference>
<dbReference type="NCBIfam" id="TIGR02492">
    <property type="entry name" value="flgK_ends"/>
    <property type="match status" value="1"/>
</dbReference>
<organism evidence="11 12">
    <name type="scientific">Caloranaerobacter azorensis H53214</name>
    <dbReference type="NCBI Taxonomy" id="1156417"/>
    <lineage>
        <taxon>Bacteria</taxon>
        <taxon>Bacillati</taxon>
        <taxon>Bacillota</taxon>
        <taxon>Tissierellia</taxon>
        <taxon>Tissierellales</taxon>
        <taxon>Thermohalobacteraceae</taxon>
        <taxon>Caloranaerobacter</taxon>
    </lineage>
</organism>
<dbReference type="Pfam" id="PF06429">
    <property type="entry name" value="Flg_bbr_C"/>
    <property type="match status" value="1"/>
</dbReference>
<keyword evidence="11" id="KW-0969">Cilium</keyword>
<reference evidence="11 12" key="1">
    <citation type="submission" date="2013-12" db="EMBL/GenBank/DDBJ databases">
        <title>Draft genome sequence of Caloranaerobacter sp. H53214.</title>
        <authorList>
            <person name="Jiang L.J."/>
            <person name="Shao Z.Z."/>
            <person name="Long M.N."/>
        </authorList>
    </citation>
    <scope>NUCLEOTIDE SEQUENCE [LARGE SCALE GENOMIC DNA]</scope>
    <source>
        <strain evidence="11 12">H53214</strain>
    </source>
</reference>
<evidence type="ECO:0000256" key="6">
    <source>
        <dbReference type="ARBA" id="ARBA00023143"/>
    </source>
</evidence>
<dbReference type="Pfam" id="PF22638">
    <property type="entry name" value="FlgK_D1"/>
    <property type="match status" value="1"/>
</dbReference>
<dbReference type="EMBL" id="AZTB01000046">
    <property type="protein sequence ID" value="KGG79979.1"/>
    <property type="molecule type" value="Genomic_DNA"/>
</dbReference>
<sequence length="495" mass="55048">MSGWVGFNTAVSGLLASQKSLYTTSHNISNANTEGYSRQKVLQRATSPLALPGIGMLGTGTEIYDIVRVRNSYVDFKYWQENAPSGEWEIKRDTLVEIENIFNEPSDSSFRQYLDEFFDALETLSTNPSSYAHRSLVREKAVALTRHINETAQRLYALQKELNFAVSTKVKQVNDLAGQIRNLNEQIYGLELDGTKANDLRDRRALLVDELSKIVNINVSENNGKFTVSIGGMTLVDHIQVNLLKDPPNVVDNVNNPKEKLALVQWELGNQDVRLESGELKGLLDLRDGDGVGNNYRGVVFYIKRLDEFAKKIVEKINDVHSKGYGLNGSQGTFLFTADGKKTSDYQNLSELLDEVKAVNISLSGDIASDLDNIATAMQPNSANANENVLKLIALREDKTFFDNTTPQGTPDDFIKAVLSNLAVDSQQAGRMNENQSAIMDNIKQKRESESGVSIDEEMSNMVKFQHSYNAAARMITTIDAIYDVTINRLGLVGR</sequence>
<dbReference type="PANTHER" id="PTHR30033:SF1">
    <property type="entry name" value="FLAGELLAR HOOK-ASSOCIATED PROTEIN 1"/>
    <property type="match status" value="1"/>
</dbReference>
<evidence type="ECO:0000256" key="4">
    <source>
        <dbReference type="ARBA" id="ARBA00016244"/>
    </source>
</evidence>
<dbReference type="InterPro" id="IPR002371">
    <property type="entry name" value="FlgK"/>
</dbReference>
<evidence type="ECO:0000313" key="12">
    <source>
        <dbReference type="Proteomes" id="UP000029622"/>
    </source>
</evidence>
<dbReference type="Proteomes" id="UP000029622">
    <property type="component" value="Unassembled WGS sequence"/>
</dbReference>
<evidence type="ECO:0000259" key="8">
    <source>
        <dbReference type="Pfam" id="PF00460"/>
    </source>
</evidence>
<dbReference type="Pfam" id="PF00460">
    <property type="entry name" value="Flg_bb_rod"/>
    <property type="match status" value="1"/>
</dbReference>
<name>A0A096CTW1_9FIRM</name>
<evidence type="ECO:0000256" key="7">
    <source>
        <dbReference type="RuleBase" id="RU362065"/>
    </source>
</evidence>
<comment type="subcellular location">
    <subcellularLocation>
        <location evidence="1 7">Bacterial flagellum</location>
    </subcellularLocation>
    <subcellularLocation>
        <location evidence="2 7">Secreted</location>
    </subcellularLocation>
</comment>
<proteinExistence type="inferred from homology"/>
<evidence type="ECO:0000313" key="11">
    <source>
        <dbReference type="EMBL" id="KGG79979.1"/>
    </source>
</evidence>
<evidence type="ECO:0000256" key="5">
    <source>
        <dbReference type="ARBA" id="ARBA00022525"/>
    </source>
</evidence>
<dbReference type="GO" id="GO:0009424">
    <property type="term" value="C:bacterial-type flagellum hook"/>
    <property type="evidence" value="ECO:0007669"/>
    <property type="project" value="UniProtKB-UniRule"/>
</dbReference>
<keyword evidence="11" id="KW-0966">Cell projection</keyword>
<evidence type="ECO:0000256" key="2">
    <source>
        <dbReference type="ARBA" id="ARBA00004613"/>
    </source>
</evidence>
<dbReference type="GO" id="GO:0005198">
    <property type="term" value="F:structural molecule activity"/>
    <property type="evidence" value="ECO:0007669"/>
    <property type="project" value="UniProtKB-UniRule"/>
</dbReference>
<dbReference type="PANTHER" id="PTHR30033">
    <property type="entry name" value="FLAGELLAR HOOK-ASSOCIATED PROTEIN 1"/>
    <property type="match status" value="1"/>
</dbReference>
<dbReference type="AlphaFoldDB" id="A0A096CTW1"/>
<dbReference type="RefSeq" id="WP_035164074.1">
    <property type="nucleotide sequence ID" value="NZ_AZTB01000046.1"/>
</dbReference>
<keyword evidence="11" id="KW-0282">Flagellum</keyword>
<feature type="domain" description="Flagellar basal-body/hook protein C-terminal" evidence="9">
    <location>
        <begin position="446"/>
        <end position="488"/>
    </location>
</feature>
<dbReference type="GO" id="GO:0005576">
    <property type="term" value="C:extracellular region"/>
    <property type="evidence" value="ECO:0007669"/>
    <property type="project" value="UniProtKB-SubCell"/>
</dbReference>
<dbReference type="InterPro" id="IPR010930">
    <property type="entry name" value="Flg_bb/hook_C_dom"/>
</dbReference>
<comment type="similarity">
    <text evidence="3 7">Belongs to the flagella basal body rod proteins family.</text>
</comment>
<feature type="domain" description="Flagellar hook-associated protein FlgK helical" evidence="10">
    <location>
        <begin position="97"/>
        <end position="336"/>
    </location>
</feature>
<dbReference type="STRING" id="1156417.Y919_08830"/>
<evidence type="ECO:0000259" key="10">
    <source>
        <dbReference type="Pfam" id="PF22638"/>
    </source>
</evidence>
<evidence type="ECO:0000256" key="1">
    <source>
        <dbReference type="ARBA" id="ARBA00004365"/>
    </source>
</evidence>
<protein>
    <recommendedName>
        <fullName evidence="4 7">Flagellar hook-associated protein 1</fullName>
        <shortName evidence="7">HAP1</shortName>
    </recommendedName>
</protein>
<gene>
    <name evidence="7" type="primary">flgK</name>
    <name evidence="11" type="ORF">Y919_08830</name>
</gene>
<evidence type="ECO:0000259" key="9">
    <source>
        <dbReference type="Pfam" id="PF06429"/>
    </source>
</evidence>
<keyword evidence="6 7" id="KW-0975">Bacterial flagellum</keyword>
<dbReference type="InterPro" id="IPR001444">
    <property type="entry name" value="Flag_bb_rod_N"/>
</dbReference>
<comment type="caution">
    <text evidence="11">The sequence shown here is derived from an EMBL/GenBank/DDBJ whole genome shotgun (WGS) entry which is preliminary data.</text>
</comment>
<dbReference type="SUPFAM" id="SSF64518">
    <property type="entry name" value="Phase 1 flagellin"/>
    <property type="match status" value="1"/>
</dbReference>
<dbReference type="PRINTS" id="PR01005">
    <property type="entry name" value="FLGHOOKAP1"/>
</dbReference>